<proteinExistence type="predicted"/>
<reference evidence="1 2" key="1">
    <citation type="submission" date="2016-10" db="EMBL/GenBank/DDBJ databases">
        <authorList>
            <person name="de Groot N.N."/>
        </authorList>
    </citation>
    <scope>NUCLEOTIDE SEQUENCE [LARGE SCALE GENOMIC DNA]</scope>
    <source>
        <strain evidence="1 2">DSM 23553</strain>
    </source>
</reference>
<keyword evidence="2" id="KW-1185">Reference proteome</keyword>
<dbReference type="AlphaFoldDB" id="A0A1H5IQY2"/>
<gene>
    <name evidence="1" type="ORF">SAMN04488034_101493</name>
</gene>
<accession>A0A1H5IQY2</accession>
<evidence type="ECO:0000313" key="1">
    <source>
        <dbReference type="EMBL" id="SEE42281.1"/>
    </source>
</evidence>
<dbReference type="RefSeq" id="WP_143019261.1">
    <property type="nucleotide sequence ID" value="NZ_FNGG01000001.1"/>
</dbReference>
<sequence>MSAEDIYELLQPKIKRLNKTEKKKLYYKIFSETHPAYQVRKRAKTRSLSEAKEKLQRDFRVACLQERA</sequence>
<organism evidence="1 2">
    <name type="scientific">Salinimicrobium catena</name>
    <dbReference type="NCBI Taxonomy" id="390640"/>
    <lineage>
        <taxon>Bacteria</taxon>
        <taxon>Pseudomonadati</taxon>
        <taxon>Bacteroidota</taxon>
        <taxon>Flavobacteriia</taxon>
        <taxon>Flavobacteriales</taxon>
        <taxon>Flavobacteriaceae</taxon>
        <taxon>Salinimicrobium</taxon>
    </lineage>
</organism>
<name>A0A1H5IQY2_9FLAO</name>
<dbReference type="Proteomes" id="UP000199448">
    <property type="component" value="Unassembled WGS sequence"/>
</dbReference>
<evidence type="ECO:0000313" key="2">
    <source>
        <dbReference type="Proteomes" id="UP000199448"/>
    </source>
</evidence>
<protein>
    <submittedName>
        <fullName evidence="1">Uncharacterized protein</fullName>
    </submittedName>
</protein>
<dbReference type="EMBL" id="FNUG01000001">
    <property type="protein sequence ID" value="SEE42281.1"/>
    <property type="molecule type" value="Genomic_DNA"/>
</dbReference>